<evidence type="ECO:0000313" key="3">
    <source>
        <dbReference type="Proteomes" id="UP000094960"/>
    </source>
</evidence>
<gene>
    <name evidence="2" type="ORF">BFF78_22010</name>
</gene>
<proteinExistence type="predicted"/>
<evidence type="ECO:0000256" key="1">
    <source>
        <dbReference type="SAM" id="MobiDB-lite"/>
    </source>
</evidence>
<sequence>MSDRRTAAESAPALPGESLLRSGGARLGQEITRSLFGTARRGGGPPRRYRFGGQCSSGRRRGSSFRSGFCSGLDAVVRRASARTRARRTA</sequence>
<dbReference type="Proteomes" id="UP000094960">
    <property type="component" value="Chromosome"/>
</dbReference>
<name>A0A1D7YD33_9ACTN</name>
<keyword evidence="3" id="KW-1185">Reference proteome</keyword>
<evidence type="ECO:0000313" key="2">
    <source>
        <dbReference type="EMBL" id="AOR33390.1"/>
    </source>
</evidence>
<dbReference type="AlphaFoldDB" id="A0A1D7YD33"/>
<dbReference type="EMBL" id="CP017248">
    <property type="protein sequence ID" value="AOR33390.1"/>
    <property type="molecule type" value="Genomic_DNA"/>
</dbReference>
<dbReference type="RefSeq" id="WP_069779963.1">
    <property type="nucleotide sequence ID" value="NZ_CP017248.1"/>
</dbReference>
<protein>
    <submittedName>
        <fullName evidence="2">Uncharacterized protein</fullName>
    </submittedName>
</protein>
<reference evidence="3" key="1">
    <citation type="submission" date="2016-09" db="EMBL/GenBank/DDBJ databases">
        <title>Streptomyces puniciscabiei strain:TW1S1 Genome sequencing and assembly.</title>
        <authorList>
            <person name="Kim M.-K."/>
            <person name="Kim S.B."/>
        </authorList>
    </citation>
    <scope>NUCLEOTIDE SEQUENCE [LARGE SCALE GENOMIC DNA]</scope>
    <source>
        <strain evidence="3">TW1S1</strain>
    </source>
</reference>
<dbReference type="KEGG" id="spun:BFF78_22010"/>
<accession>A0A1D7YD33</accession>
<feature type="region of interest" description="Disordered" evidence="1">
    <location>
        <begin position="1"/>
        <end position="64"/>
    </location>
</feature>
<organism evidence="2 3">
    <name type="scientific">Streptomyces fodineus</name>
    <dbReference type="NCBI Taxonomy" id="1904616"/>
    <lineage>
        <taxon>Bacteria</taxon>
        <taxon>Bacillati</taxon>
        <taxon>Actinomycetota</taxon>
        <taxon>Actinomycetes</taxon>
        <taxon>Kitasatosporales</taxon>
        <taxon>Streptomycetaceae</taxon>
        <taxon>Streptomyces</taxon>
    </lineage>
</organism>